<keyword evidence="2" id="KW-1185">Reference proteome</keyword>
<dbReference type="EMBL" id="JAVRBK010000004">
    <property type="protein sequence ID" value="KAK5644975.1"/>
    <property type="molecule type" value="Genomic_DNA"/>
</dbReference>
<proteinExistence type="predicted"/>
<evidence type="ECO:0000313" key="1">
    <source>
        <dbReference type="EMBL" id="KAK5644975.1"/>
    </source>
</evidence>
<organism evidence="1 2">
    <name type="scientific">Pyrocoelia pectoralis</name>
    <dbReference type="NCBI Taxonomy" id="417401"/>
    <lineage>
        <taxon>Eukaryota</taxon>
        <taxon>Metazoa</taxon>
        <taxon>Ecdysozoa</taxon>
        <taxon>Arthropoda</taxon>
        <taxon>Hexapoda</taxon>
        <taxon>Insecta</taxon>
        <taxon>Pterygota</taxon>
        <taxon>Neoptera</taxon>
        <taxon>Endopterygota</taxon>
        <taxon>Coleoptera</taxon>
        <taxon>Polyphaga</taxon>
        <taxon>Elateriformia</taxon>
        <taxon>Elateroidea</taxon>
        <taxon>Lampyridae</taxon>
        <taxon>Lampyrinae</taxon>
        <taxon>Pyrocoelia</taxon>
    </lineage>
</organism>
<evidence type="ECO:0000313" key="2">
    <source>
        <dbReference type="Proteomes" id="UP001329430"/>
    </source>
</evidence>
<reference evidence="1 2" key="1">
    <citation type="journal article" date="2024" name="Insects">
        <title>An Improved Chromosome-Level Genome Assembly of the Firefly Pyrocoelia pectoralis.</title>
        <authorList>
            <person name="Fu X."/>
            <person name="Meyer-Rochow V.B."/>
            <person name="Ballantyne L."/>
            <person name="Zhu X."/>
        </authorList>
    </citation>
    <scope>NUCLEOTIDE SEQUENCE [LARGE SCALE GENOMIC DNA]</scope>
    <source>
        <strain evidence="1">XCY_ONT2</strain>
    </source>
</reference>
<dbReference type="AlphaFoldDB" id="A0AAN7ZG23"/>
<dbReference type="Proteomes" id="UP001329430">
    <property type="component" value="Chromosome 4"/>
</dbReference>
<gene>
    <name evidence="1" type="ORF">RI129_006275</name>
</gene>
<protein>
    <submittedName>
        <fullName evidence="1">Uncharacterized protein</fullName>
    </submittedName>
</protein>
<name>A0AAN7ZG23_9COLE</name>
<comment type="caution">
    <text evidence="1">The sequence shown here is derived from an EMBL/GenBank/DDBJ whole genome shotgun (WGS) entry which is preliminary data.</text>
</comment>
<sequence length="156" mass="17990">MIEATMISSTSFQIPLDQENQLTNRKANIKKSIRKPLCDRAINHTPQDYGKLTSLKHSEKVQQKQKESKSYPEWFADVCSFKGPENGYDDIDIHPKSLGIDVPNFLNVMLYPKTPPLKAKKFYIPPIQSPVIRRFNRDDDIPEIPIVDVEFPDITF</sequence>
<accession>A0AAN7ZG23</accession>